<dbReference type="EMBL" id="LYPA01000068">
    <property type="protein sequence ID" value="OBR63982.1"/>
    <property type="molecule type" value="Genomic_DNA"/>
</dbReference>
<feature type="signal peptide" evidence="2">
    <location>
        <begin position="1"/>
        <end position="26"/>
    </location>
</feature>
<sequence length="304" mass="31594">MKKTAMILSTLALLMGLLAGCGGGNSATPSPSASAPAQTEAAATQDPGVSQGAENGYADGVYYAEGEMNEKSGWKEIVALKVEGGKIVSANWNGLNKDGGLDKKASSEAGKYGMVAGGAKAEWHVQAADMEKYLVEKQSLDELTLSDDGKTDAVSSVSIGVGGFVELVKKALDAGPVEAGPYKDGTYKAEEADFDAKTGFKYNVTITVANGNIIAAQWNATNKDGGDDKLTLSKNGEYGMKEKGGAIDEWHVQAARAEQFLIEKNDPAAIVFDQEKQTTDAISGVTIKVAPFATLAAKALEGAK</sequence>
<dbReference type="Gene3D" id="3.90.1010.20">
    <property type="match status" value="2"/>
</dbReference>
<dbReference type="Proteomes" id="UP000092024">
    <property type="component" value="Unassembled WGS sequence"/>
</dbReference>
<gene>
    <name evidence="3" type="ORF">A7K91_11340</name>
</gene>
<reference evidence="3 4" key="1">
    <citation type="submission" date="2016-05" db="EMBL/GenBank/DDBJ databases">
        <title>Paenibacillus oryzae. sp. nov., isolated from the rice root.</title>
        <authorList>
            <person name="Zhang J."/>
            <person name="Zhang X."/>
        </authorList>
    </citation>
    <scope>NUCLEOTIDE SEQUENCE [LARGE SCALE GENOMIC DNA]</scope>
    <source>
        <strain evidence="3 4">1DrF-4</strain>
    </source>
</reference>
<keyword evidence="2" id="KW-0732">Signal</keyword>
<dbReference type="OrthoDB" id="384237at2"/>
<feature type="chain" id="PRO_5038762776" evidence="2">
    <location>
        <begin position="27"/>
        <end position="304"/>
    </location>
</feature>
<proteinExistence type="predicted"/>
<feature type="compositionally biased region" description="Low complexity" evidence="1">
    <location>
        <begin position="26"/>
        <end position="45"/>
    </location>
</feature>
<dbReference type="AlphaFoldDB" id="A0A1A5YEI7"/>
<name>A0A1A5YEI7_9BACL</name>
<evidence type="ECO:0000313" key="4">
    <source>
        <dbReference type="Proteomes" id="UP000092024"/>
    </source>
</evidence>
<protein>
    <submittedName>
        <fullName evidence="3">FMN-binding protein</fullName>
    </submittedName>
</protein>
<evidence type="ECO:0000256" key="2">
    <source>
        <dbReference type="SAM" id="SignalP"/>
    </source>
</evidence>
<dbReference type="PROSITE" id="PS51257">
    <property type="entry name" value="PROKAR_LIPOPROTEIN"/>
    <property type="match status" value="1"/>
</dbReference>
<dbReference type="RefSeq" id="WP_068685635.1">
    <property type="nucleotide sequence ID" value="NZ_LYPA01000068.1"/>
</dbReference>
<dbReference type="STRING" id="1844972.A7K91_11340"/>
<accession>A0A1A5YEI7</accession>
<feature type="region of interest" description="Disordered" evidence="1">
    <location>
        <begin position="25"/>
        <end position="51"/>
    </location>
</feature>
<evidence type="ECO:0000256" key="1">
    <source>
        <dbReference type="SAM" id="MobiDB-lite"/>
    </source>
</evidence>
<organism evidence="3 4">
    <name type="scientific">Paenibacillus oryzae</name>
    <dbReference type="NCBI Taxonomy" id="1844972"/>
    <lineage>
        <taxon>Bacteria</taxon>
        <taxon>Bacillati</taxon>
        <taxon>Bacillota</taxon>
        <taxon>Bacilli</taxon>
        <taxon>Bacillales</taxon>
        <taxon>Paenibacillaceae</taxon>
        <taxon>Paenibacillus</taxon>
    </lineage>
</organism>
<comment type="caution">
    <text evidence="3">The sequence shown here is derived from an EMBL/GenBank/DDBJ whole genome shotgun (WGS) entry which is preliminary data.</text>
</comment>
<evidence type="ECO:0000313" key="3">
    <source>
        <dbReference type="EMBL" id="OBR63982.1"/>
    </source>
</evidence>
<keyword evidence="4" id="KW-1185">Reference proteome</keyword>